<reference evidence="10 11" key="1">
    <citation type="submission" date="2015-09" db="EMBL/GenBank/DDBJ databases">
        <title>Genome sequence of Oxobacter pfennigii DSM 3222.</title>
        <authorList>
            <person name="Poehlein A."/>
            <person name="Bengelsdorf F.R."/>
            <person name="Schiel-Bengelsdorf B."/>
            <person name="Duerre P."/>
            <person name="Daniel R."/>
        </authorList>
    </citation>
    <scope>NUCLEOTIDE SEQUENCE [LARGE SCALE GENOMIC DNA]</scope>
    <source>
        <strain evidence="10 11">DSM 3222</strain>
    </source>
</reference>
<dbReference type="InterPro" id="IPR002582">
    <property type="entry name" value="ACPS"/>
</dbReference>
<evidence type="ECO:0000256" key="5">
    <source>
        <dbReference type="ARBA" id="ARBA00022842"/>
    </source>
</evidence>
<dbReference type="InterPro" id="IPR037143">
    <property type="entry name" value="4-PPantetheinyl_Trfase_dom_sf"/>
</dbReference>
<dbReference type="Gene3D" id="3.90.470.20">
    <property type="entry name" value="4'-phosphopantetheinyl transferase domain"/>
    <property type="match status" value="1"/>
</dbReference>
<proteinExistence type="inferred from homology"/>
<keyword evidence="1 8" id="KW-0444">Lipid biosynthesis</keyword>
<evidence type="ECO:0000256" key="4">
    <source>
        <dbReference type="ARBA" id="ARBA00022832"/>
    </source>
</evidence>
<keyword evidence="2 8" id="KW-0808">Transferase</keyword>
<dbReference type="InterPro" id="IPR008278">
    <property type="entry name" value="4-PPantetheinyl_Trfase_dom"/>
</dbReference>
<dbReference type="InterPro" id="IPR004568">
    <property type="entry name" value="Ppantetheine-prot_Trfase_dom"/>
</dbReference>
<evidence type="ECO:0000256" key="3">
    <source>
        <dbReference type="ARBA" id="ARBA00022723"/>
    </source>
</evidence>
<gene>
    <name evidence="8 10" type="primary">acpS</name>
    <name evidence="10" type="ORF">OXPF_28440</name>
</gene>
<keyword evidence="4 8" id="KW-0276">Fatty acid metabolism</keyword>
<comment type="cofactor">
    <cofactor evidence="8">
        <name>Mg(2+)</name>
        <dbReference type="ChEBI" id="CHEBI:18420"/>
    </cofactor>
</comment>
<keyword evidence="11" id="KW-1185">Reference proteome</keyword>
<dbReference type="NCBIfam" id="TIGR00556">
    <property type="entry name" value="pantethn_trn"/>
    <property type="match status" value="1"/>
</dbReference>
<dbReference type="EC" id="2.7.8.7" evidence="8"/>
<protein>
    <recommendedName>
        <fullName evidence="8">Holo-[acyl-carrier-protein] synthase</fullName>
        <shortName evidence="8">Holo-ACP synthase</shortName>
        <ecNumber evidence="8">2.7.8.7</ecNumber>
    </recommendedName>
    <alternativeName>
        <fullName evidence="8">4'-phosphopantetheinyl transferase AcpS</fullName>
    </alternativeName>
</protein>
<dbReference type="GO" id="GO:0000287">
    <property type="term" value="F:magnesium ion binding"/>
    <property type="evidence" value="ECO:0007669"/>
    <property type="project" value="UniProtKB-UniRule"/>
</dbReference>
<dbReference type="NCBIfam" id="TIGR00516">
    <property type="entry name" value="acpS"/>
    <property type="match status" value="1"/>
</dbReference>
<dbReference type="Proteomes" id="UP000050326">
    <property type="component" value="Unassembled WGS sequence"/>
</dbReference>
<dbReference type="HAMAP" id="MF_00101">
    <property type="entry name" value="AcpS"/>
    <property type="match status" value="1"/>
</dbReference>
<keyword evidence="7 8" id="KW-0275">Fatty acid biosynthesis</keyword>
<evidence type="ECO:0000313" key="11">
    <source>
        <dbReference type="Proteomes" id="UP000050326"/>
    </source>
</evidence>
<dbReference type="EMBL" id="LKET01000039">
    <property type="protein sequence ID" value="KPU43403.1"/>
    <property type="molecule type" value="Genomic_DNA"/>
</dbReference>
<keyword evidence="3 8" id="KW-0479">Metal-binding</keyword>
<comment type="caution">
    <text evidence="10">The sequence shown here is derived from an EMBL/GenBank/DDBJ whole genome shotgun (WGS) entry which is preliminary data.</text>
</comment>
<dbReference type="SUPFAM" id="SSF56214">
    <property type="entry name" value="4'-phosphopantetheinyl transferase"/>
    <property type="match status" value="1"/>
</dbReference>
<name>A0A0P8W490_9CLOT</name>
<dbReference type="GO" id="GO:0006633">
    <property type="term" value="P:fatty acid biosynthetic process"/>
    <property type="evidence" value="ECO:0007669"/>
    <property type="project" value="UniProtKB-UniRule"/>
</dbReference>
<organism evidence="10 11">
    <name type="scientific">Oxobacter pfennigii</name>
    <dbReference type="NCBI Taxonomy" id="36849"/>
    <lineage>
        <taxon>Bacteria</taxon>
        <taxon>Bacillati</taxon>
        <taxon>Bacillota</taxon>
        <taxon>Clostridia</taxon>
        <taxon>Eubacteriales</taxon>
        <taxon>Clostridiaceae</taxon>
        <taxon>Oxobacter</taxon>
    </lineage>
</organism>
<comment type="function">
    <text evidence="8">Transfers the 4'-phosphopantetheine moiety from coenzyme A to a Ser of acyl-carrier-protein.</text>
</comment>
<dbReference type="OrthoDB" id="517356at2"/>
<comment type="similarity">
    <text evidence="8">Belongs to the P-Pant transferase superfamily. AcpS family.</text>
</comment>
<evidence type="ECO:0000259" key="9">
    <source>
        <dbReference type="Pfam" id="PF01648"/>
    </source>
</evidence>
<evidence type="ECO:0000256" key="6">
    <source>
        <dbReference type="ARBA" id="ARBA00023098"/>
    </source>
</evidence>
<keyword evidence="5 8" id="KW-0460">Magnesium</keyword>
<keyword evidence="6 8" id="KW-0443">Lipid metabolism</keyword>
<evidence type="ECO:0000256" key="2">
    <source>
        <dbReference type="ARBA" id="ARBA00022679"/>
    </source>
</evidence>
<dbReference type="AlphaFoldDB" id="A0A0P8W490"/>
<keyword evidence="8" id="KW-0963">Cytoplasm</keyword>
<dbReference type="GO" id="GO:0005737">
    <property type="term" value="C:cytoplasm"/>
    <property type="evidence" value="ECO:0007669"/>
    <property type="project" value="UniProtKB-SubCell"/>
</dbReference>
<dbReference type="STRING" id="36849.OXPF_28440"/>
<evidence type="ECO:0000256" key="7">
    <source>
        <dbReference type="ARBA" id="ARBA00023160"/>
    </source>
</evidence>
<accession>A0A0P8W490</accession>
<feature type="binding site" evidence="8">
    <location>
        <position position="9"/>
    </location>
    <ligand>
        <name>Mg(2+)</name>
        <dbReference type="ChEBI" id="CHEBI:18420"/>
    </ligand>
</feature>
<sequence>MSIKGTGIDIIEIERIKNAADKNSTFLIKVFTMAEIEYFREKKLSPMNIAGNFAAKEAVLKALGTGLREMGWKDIEIMRDELGKPFVVLCNNALNIAKSRGIDTIHISISHCRDYAVAQAVAEGGV</sequence>
<evidence type="ECO:0000313" key="10">
    <source>
        <dbReference type="EMBL" id="KPU43403.1"/>
    </source>
</evidence>
<dbReference type="PATRIC" id="fig|36849.3.peg.3008"/>
<dbReference type="RefSeq" id="WP_054875850.1">
    <property type="nucleotide sequence ID" value="NZ_LKET01000039.1"/>
</dbReference>
<feature type="binding site" evidence="8">
    <location>
        <position position="57"/>
    </location>
    <ligand>
        <name>Mg(2+)</name>
        <dbReference type="ChEBI" id="CHEBI:18420"/>
    </ligand>
</feature>
<dbReference type="GO" id="GO:0008897">
    <property type="term" value="F:holo-[acyl-carrier-protein] synthase activity"/>
    <property type="evidence" value="ECO:0007669"/>
    <property type="project" value="UniProtKB-UniRule"/>
</dbReference>
<evidence type="ECO:0000256" key="8">
    <source>
        <dbReference type="HAMAP-Rule" id="MF_00101"/>
    </source>
</evidence>
<evidence type="ECO:0000256" key="1">
    <source>
        <dbReference type="ARBA" id="ARBA00022516"/>
    </source>
</evidence>
<comment type="subcellular location">
    <subcellularLocation>
        <location evidence="8">Cytoplasm</location>
    </subcellularLocation>
</comment>
<dbReference type="Pfam" id="PF01648">
    <property type="entry name" value="ACPS"/>
    <property type="match status" value="1"/>
</dbReference>
<feature type="domain" description="4'-phosphopantetheinyl transferase" evidence="9">
    <location>
        <begin position="6"/>
        <end position="118"/>
    </location>
</feature>
<comment type="catalytic activity">
    <reaction evidence="8">
        <text>apo-[ACP] + CoA = holo-[ACP] + adenosine 3',5'-bisphosphate + H(+)</text>
        <dbReference type="Rhea" id="RHEA:12068"/>
        <dbReference type="Rhea" id="RHEA-COMP:9685"/>
        <dbReference type="Rhea" id="RHEA-COMP:9690"/>
        <dbReference type="ChEBI" id="CHEBI:15378"/>
        <dbReference type="ChEBI" id="CHEBI:29999"/>
        <dbReference type="ChEBI" id="CHEBI:57287"/>
        <dbReference type="ChEBI" id="CHEBI:58343"/>
        <dbReference type="ChEBI" id="CHEBI:64479"/>
        <dbReference type="EC" id="2.7.8.7"/>
    </reaction>
</comment>